<dbReference type="PANTHER" id="PTHR37943">
    <property type="entry name" value="PROTEIN VES"/>
    <property type="match status" value="1"/>
</dbReference>
<dbReference type="InterPro" id="IPR010282">
    <property type="entry name" value="Uncharacterised_HutD/Ves"/>
</dbReference>
<comment type="caution">
    <text evidence="1">The sequence shown here is derived from an EMBL/GenBank/DDBJ whole genome shotgun (WGS) entry which is preliminary data.</text>
</comment>
<evidence type="ECO:0000313" key="2">
    <source>
        <dbReference type="Proteomes" id="UP000198287"/>
    </source>
</evidence>
<dbReference type="SUPFAM" id="SSF51182">
    <property type="entry name" value="RmlC-like cupins"/>
    <property type="match status" value="1"/>
</dbReference>
<reference evidence="1 2" key="1">
    <citation type="submission" date="2015-12" db="EMBL/GenBank/DDBJ databases">
        <title>The genome of Folsomia candida.</title>
        <authorList>
            <person name="Faddeeva A."/>
            <person name="Derks M.F."/>
            <person name="Anvar Y."/>
            <person name="Smit S."/>
            <person name="Van Straalen N."/>
            <person name="Roelofs D."/>
        </authorList>
    </citation>
    <scope>NUCLEOTIDE SEQUENCE [LARGE SCALE GENOMIC DNA]</scope>
    <source>
        <strain evidence="1 2">VU population</strain>
        <tissue evidence="1">Whole body</tissue>
    </source>
</reference>
<proteinExistence type="predicted"/>
<name>A0A226ER65_FOLCA</name>
<dbReference type="Proteomes" id="UP000198287">
    <property type="component" value="Unassembled WGS sequence"/>
</dbReference>
<keyword evidence="2" id="KW-1185">Reference proteome</keyword>
<dbReference type="EMBL" id="LNIX01000002">
    <property type="protein sequence ID" value="OXA59086.1"/>
    <property type="molecule type" value="Genomic_DNA"/>
</dbReference>
<dbReference type="Pfam" id="PF05962">
    <property type="entry name" value="HutD"/>
    <property type="match status" value="1"/>
</dbReference>
<evidence type="ECO:0000313" key="1">
    <source>
        <dbReference type="EMBL" id="OXA59086.1"/>
    </source>
</evidence>
<dbReference type="InterPro" id="IPR011051">
    <property type="entry name" value="RmlC_Cupin_sf"/>
</dbReference>
<dbReference type="PANTHER" id="PTHR37943:SF1">
    <property type="entry name" value="PROTEIN VES"/>
    <property type="match status" value="1"/>
</dbReference>
<organism evidence="1 2">
    <name type="scientific">Folsomia candida</name>
    <name type="common">Springtail</name>
    <dbReference type="NCBI Taxonomy" id="158441"/>
    <lineage>
        <taxon>Eukaryota</taxon>
        <taxon>Metazoa</taxon>
        <taxon>Ecdysozoa</taxon>
        <taxon>Arthropoda</taxon>
        <taxon>Hexapoda</taxon>
        <taxon>Collembola</taxon>
        <taxon>Entomobryomorpha</taxon>
        <taxon>Isotomoidea</taxon>
        <taxon>Isotomidae</taxon>
        <taxon>Proisotominae</taxon>
        <taxon>Folsomia</taxon>
    </lineage>
</organism>
<dbReference type="Gene3D" id="2.60.120.10">
    <property type="entry name" value="Jelly Rolls"/>
    <property type="match status" value="1"/>
</dbReference>
<sequence length="211" mass="23330">MKNISISVIKQSNYKNMPWKNGLGFTHQIDIQPPGSSFPIGDAFSWRLSSATVSRSSAFSLFPNCDRILVVWTGAGLLLNNTVKLERLKPYTFSGEEPINCDIIGDTDVVDFGIIFRRDLVTATMSVRSFKVKPTGDQGLLSHEHVHHVDLVGPGFSYLTSIHGCFTVGESEIELVNPGDTVAIHVEEATIVKIVSSEEIMFFHVHVTPRN</sequence>
<dbReference type="AlphaFoldDB" id="A0A226ER65"/>
<protein>
    <submittedName>
        <fullName evidence="1">Protein Ves</fullName>
    </submittedName>
</protein>
<dbReference type="InterPro" id="IPR014710">
    <property type="entry name" value="RmlC-like_jellyroll"/>
</dbReference>
<gene>
    <name evidence="1" type="ORF">Fcan01_04457</name>
</gene>
<accession>A0A226ER65</accession>
<dbReference type="OrthoDB" id="5588846at2759"/>